<keyword evidence="1" id="KW-0238">DNA-binding</keyword>
<dbReference type="AlphaFoldDB" id="A0A073JXW0"/>
<organism evidence="4 5">
    <name type="scientific">Bacillus manliponensis</name>
    <dbReference type="NCBI Taxonomy" id="574376"/>
    <lineage>
        <taxon>Bacteria</taxon>
        <taxon>Bacillati</taxon>
        <taxon>Bacillota</taxon>
        <taxon>Bacilli</taxon>
        <taxon>Bacillales</taxon>
        <taxon>Bacillaceae</taxon>
        <taxon>Bacillus</taxon>
        <taxon>Bacillus cereus group</taxon>
    </lineage>
</organism>
<dbReference type="InterPro" id="IPR039424">
    <property type="entry name" value="SBP_5"/>
</dbReference>
<keyword evidence="5" id="KW-1185">Reference proteome</keyword>
<dbReference type="OrthoDB" id="5894719at2"/>
<proteinExistence type="predicted"/>
<dbReference type="GO" id="GO:0015833">
    <property type="term" value="P:peptide transport"/>
    <property type="evidence" value="ECO:0007669"/>
    <property type="project" value="TreeGrafter"/>
</dbReference>
<feature type="domain" description="Solute-binding protein family 5" evidence="2">
    <location>
        <begin position="168"/>
        <end position="490"/>
    </location>
</feature>
<evidence type="ECO:0000256" key="1">
    <source>
        <dbReference type="ARBA" id="ARBA00023125"/>
    </source>
</evidence>
<dbReference type="GO" id="GO:1904680">
    <property type="term" value="F:peptide transmembrane transporter activity"/>
    <property type="evidence" value="ECO:0007669"/>
    <property type="project" value="TreeGrafter"/>
</dbReference>
<evidence type="ECO:0000259" key="2">
    <source>
        <dbReference type="Pfam" id="PF00496"/>
    </source>
</evidence>
<protein>
    <submittedName>
        <fullName evidence="4">ABC transporter substrate-binding protein</fullName>
    </submittedName>
</protein>
<dbReference type="GO" id="GO:0003677">
    <property type="term" value="F:DNA binding"/>
    <property type="evidence" value="ECO:0007669"/>
    <property type="project" value="UniProtKB-KW"/>
</dbReference>
<dbReference type="EMBL" id="JOTN01000009">
    <property type="protein sequence ID" value="KEK19115.1"/>
    <property type="molecule type" value="Genomic_DNA"/>
</dbReference>
<dbReference type="Gene3D" id="3.10.105.10">
    <property type="entry name" value="Dipeptide-binding Protein, Domain 3"/>
    <property type="match status" value="1"/>
</dbReference>
<evidence type="ECO:0000313" key="5">
    <source>
        <dbReference type="Proteomes" id="UP000027822"/>
    </source>
</evidence>
<dbReference type="PANTHER" id="PTHR30290">
    <property type="entry name" value="PERIPLASMIC BINDING COMPONENT OF ABC TRANSPORTER"/>
    <property type="match status" value="1"/>
</dbReference>
<evidence type="ECO:0000313" key="4">
    <source>
        <dbReference type="EMBL" id="KEK19115.1"/>
    </source>
</evidence>
<dbReference type="PANTHER" id="PTHR30290:SF72">
    <property type="entry name" value="HTH-TYPE TRANSCRIPTIONAL REGULATOR SGRR"/>
    <property type="match status" value="1"/>
</dbReference>
<dbReference type="Pfam" id="PF12793">
    <property type="entry name" value="SgrR_N"/>
    <property type="match status" value="1"/>
</dbReference>
<reference evidence="4 5" key="1">
    <citation type="submission" date="2014-06" db="EMBL/GenBank/DDBJ databases">
        <title>Draft genome sequence of Bacillus manliponensis JCM 15802 (MCCC 1A00708).</title>
        <authorList>
            <person name="Lai Q."/>
            <person name="Liu Y."/>
            <person name="Shao Z."/>
        </authorList>
    </citation>
    <scope>NUCLEOTIDE SEQUENCE [LARGE SCALE GENOMIC DNA]</scope>
    <source>
        <strain evidence="4 5">JCM 15802</strain>
    </source>
</reference>
<evidence type="ECO:0000259" key="3">
    <source>
        <dbReference type="Pfam" id="PF12793"/>
    </source>
</evidence>
<dbReference type="Pfam" id="PF00496">
    <property type="entry name" value="SBP_bac_5"/>
    <property type="match status" value="1"/>
</dbReference>
<dbReference type="Gene3D" id="3.40.190.10">
    <property type="entry name" value="Periplasmic binding protein-like II"/>
    <property type="match status" value="1"/>
</dbReference>
<dbReference type="SUPFAM" id="SSF53850">
    <property type="entry name" value="Periplasmic binding protein-like II"/>
    <property type="match status" value="1"/>
</dbReference>
<dbReference type="CDD" id="cd08507">
    <property type="entry name" value="PBP2_SgrR_like"/>
    <property type="match status" value="1"/>
</dbReference>
<comment type="caution">
    <text evidence="4">The sequence shown here is derived from an EMBL/GenBank/DDBJ whole genome shotgun (WGS) entry which is preliminary data.</text>
</comment>
<feature type="domain" description="Transcriptional regulator SgrR N-terminal HTH" evidence="3">
    <location>
        <begin position="2"/>
        <end position="117"/>
    </location>
</feature>
<dbReference type="InterPro" id="IPR025370">
    <property type="entry name" value="SgrR_HTH_N"/>
</dbReference>
<dbReference type="RefSeq" id="WP_034639397.1">
    <property type="nucleotide sequence ID" value="NZ_CBCSJC010000008.1"/>
</dbReference>
<accession>A0A073JXW0</accession>
<name>A0A073JXW0_9BACI</name>
<dbReference type="Proteomes" id="UP000027822">
    <property type="component" value="Unassembled WGS sequence"/>
</dbReference>
<dbReference type="STRING" id="574376.BAMA_24190"/>
<dbReference type="eggNOG" id="COG4533">
    <property type="taxonomic scope" value="Bacteria"/>
</dbReference>
<gene>
    <name evidence="4" type="ORF">BAMA_24190</name>
</gene>
<sequence length="575" mass="68035">MKIMEHYIRLRLSFQDEQHIQKSLQELADVLFCSTKNVKLLLRKMSNEQLIAWIPGRGRGNKTEITFLHNFSSCIEDYAKKLLENDKLQDVFVLLKEPLPAALHHKIEDMLHQHFGYGTTNEMYDVLKIPRGRKLLPLDPAFVGIATESHLISQIVDTLVIYNEETDTIEPHLAHSWEVSEDQTRWTFYLRKGVRFHHGTMLSSKDVVFSFERLQQVNSPYRWLTDHITHIEMPSPLQVTFHLRKPNLFFLHFVSSVQLSVLPHDVTVEDYRYIGTGPFKIKTFNEDNLTLEAFPDYFKERALLDEIQFWFVPDAVKAGAHYEVPNITDEEEREVQIEEVGCIYAAFNFNKDGPHHDIFFRKAWREILDAKAYIDELGGMRTIPSYSFFPNRSRTKYEERSLYKAKEHLQKSCYNGETIHIYFFEFKTGHEDALWMQNKCEQLGIKIELHPFPVTDYLDDSIEKQADMILMGEIFDSNIEMAFLNVFQNKTCFIERFMSDDYKAKVYDMLQTFLTEPNKETRYDIMYEIEEYLQKEHVIHFLHHLQKKKSYPVSLQNVTIDSFGWTDFAKLWIRP</sequence>
<dbReference type="InterPro" id="IPR000914">
    <property type="entry name" value="SBP_5_dom"/>
</dbReference>